<evidence type="ECO:0000313" key="10">
    <source>
        <dbReference type="EMBL" id="BBE16912.1"/>
    </source>
</evidence>
<dbReference type="AlphaFoldDB" id="A0A5K7S5W1"/>
<keyword evidence="3 4" id="KW-0326">Glycosidase</keyword>
<feature type="active site" description="Nucleophile" evidence="5 8">
    <location>
        <position position="289"/>
    </location>
</feature>
<dbReference type="InterPro" id="IPR022790">
    <property type="entry name" value="GH26_dom"/>
</dbReference>
<organism evidence="10 11">
    <name type="scientific">Aquipluma nitroreducens</name>
    <dbReference type="NCBI Taxonomy" id="2010828"/>
    <lineage>
        <taxon>Bacteria</taxon>
        <taxon>Pseudomonadati</taxon>
        <taxon>Bacteroidota</taxon>
        <taxon>Bacteroidia</taxon>
        <taxon>Marinilabiliales</taxon>
        <taxon>Prolixibacteraceae</taxon>
        <taxon>Aquipluma</taxon>
    </lineage>
</organism>
<evidence type="ECO:0000256" key="5">
    <source>
        <dbReference type="PIRSR" id="PIRSR018168-1"/>
    </source>
</evidence>
<dbReference type="SUPFAM" id="SSF51445">
    <property type="entry name" value="(Trans)glycosidases"/>
    <property type="match status" value="1"/>
</dbReference>
<keyword evidence="11" id="KW-1185">Reference proteome</keyword>
<evidence type="ECO:0000256" key="6">
    <source>
        <dbReference type="PIRSR" id="PIRSR018168-2"/>
    </source>
</evidence>
<gene>
    <name evidence="10" type="ORF">AQPE_1059</name>
</gene>
<evidence type="ECO:0000256" key="1">
    <source>
        <dbReference type="ARBA" id="ARBA00007754"/>
    </source>
</evidence>
<dbReference type="GO" id="GO:0006080">
    <property type="term" value="P:substituted mannan metabolic process"/>
    <property type="evidence" value="ECO:0007669"/>
    <property type="project" value="UniProtKB-UniRule"/>
</dbReference>
<protein>
    <recommendedName>
        <fullName evidence="4">Mannan endo-1,4-beta-mannosidase</fullName>
        <ecNumber evidence="4">3.2.1.78</ecNumber>
    </recommendedName>
</protein>
<dbReference type="PANTHER" id="PTHR40079:SF4">
    <property type="entry name" value="GH26 DOMAIN-CONTAINING PROTEIN-RELATED"/>
    <property type="match status" value="1"/>
</dbReference>
<dbReference type="Proteomes" id="UP001193389">
    <property type="component" value="Chromosome"/>
</dbReference>
<dbReference type="PRINTS" id="PR00739">
    <property type="entry name" value="GLHYDRLASE26"/>
</dbReference>
<feature type="signal peptide" evidence="4">
    <location>
        <begin position="1"/>
        <end position="18"/>
    </location>
</feature>
<feature type="chain" id="PRO_5024527571" description="Mannan endo-1,4-beta-mannosidase" evidence="4">
    <location>
        <begin position="19"/>
        <end position="360"/>
    </location>
</feature>
<reference evidence="10" key="1">
    <citation type="journal article" date="2020" name="Int. J. Syst. Evol. Microbiol.">
        <title>Aquipluma nitroreducens gen. nov. sp. nov., a novel facultatively anaerobic bacterium isolated from a freshwater lake.</title>
        <authorList>
            <person name="Watanabe M."/>
            <person name="Kojima H."/>
            <person name="Fukui M."/>
        </authorList>
    </citation>
    <scope>NUCLEOTIDE SEQUENCE</scope>
    <source>
        <strain evidence="10">MeG22</strain>
    </source>
</reference>
<dbReference type="GO" id="GO:0005576">
    <property type="term" value="C:extracellular region"/>
    <property type="evidence" value="ECO:0007669"/>
    <property type="project" value="UniProtKB-SubCell"/>
</dbReference>
<proteinExistence type="inferred from homology"/>
<evidence type="ECO:0000256" key="3">
    <source>
        <dbReference type="ARBA" id="ARBA00023295"/>
    </source>
</evidence>
<comment type="subcellular location">
    <subcellularLocation>
        <location evidence="4">Secreted</location>
    </subcellularLocation>
</comment>
<keyword evidence="4" id="KW-0732">Signal</keyword>
<evidence type="ECO:0000313" key="11">
    <source>
        <dbReference type="Proteomes" id="UP001193389"/>
    </source>
</evidence>
<feature type="binding site" evidence="6">
    <location>
        <position position="123"/>
    </location>
    <ligand>
        <name>substrate</name>
    </ligand>
</feature>
<dbReference type="RefSeq" id="WP_318349945.1">
    <property type="nucleotide sequence ID" value="NZ_AP018694.1"/>
</dbReference>
<dbReference type="Pfam" id="PF02156">
    <property type="entry name" value="Glyco_hydro_26"/>
    <property type="match status" value="1"/>
</dbReference>
<dbReference type="EC" id="3.2.1.78" evidence="4"/>
<feature type="site" description="Plays an important role in maintaining the position of the catalytic nucleophile" evidence="7">
    <location>
        <position position="185"/>
    </location>
</feature>
<dbReference type="EMBL" id="AP018694">
    <property type="protein sequence ID" value="BBE16912.1"/>
    <property type="molecule type" value="Genomic_DNA"/>
</dbReference>
<comment type="catalytic activity">
    <reaction evidence="4">
        <text>Random hydrolysis of (1-&gt;4)-beta-D-mannosidic linkages in mannans, galactomannans and glucomannans.</text>
        <dbReference type="EC" id="3.2.1.78"/>
    </reaction>
</comment>
<dbReference type="PIRSF" id="PIRSF018168">
    <property type="entry name" value="Mannan-1_4-beta-mannosidase"/>
    <property type="match status" value="1"/>
</dbReference>
<dbReference type="Gene3D" id="3.20.20.80">
    <property type="entry name" value="Glycosidases"/>
    <property type="match status" value="1"/>
</dbReference>
<dbReference type="InterPro" id="IPR000805">
    <property type="entry name" value="Glyco_hydro_26"/>
</dbReference>
<dbReference type="KEGG" id="anf:AQPE_1059"/>
<name>A0A5K7S5W1_9BACT</name>
<feature type="active site" description="Proton donor" evidence="5 8">
    <location>
        <position position="186"/>
    </location>
</feature>
<evidence type="ECO:0000256" key="8">
    <source>
        <dbReference type="PROSITE-ProRule" id="PRU01100"/>
    </source>
</evidence>
<evidence type="ECO:0000256" key="4">
    <source>
        <dbReference type="PIRNR" id="PIRNR018168"/>
    </source>
</evidence>
<accession>A0A5K7S5W1</accession>
<dbReference type="GO" id="GO:0016985">
    <property type="term" value="F:mannan endo-1,4-beta-mannosidase activity"/>
    <property type="evidence" value="ECO:0007669"/>
    <property type="project" value="UniProtKB-UniRule"/>
</dbReference>
<comment type="similarity">
    <text evidence="1 4 8">Belongs to the glycosyl hydrolase 26 family.</text>
</comment>
<evidence type="ECO:0000256" key="2">
    <source>
        <dbReference type="ARBA" id="ARBA00022801"/>
    </source>
</evidence>
<feature type="binding site" evidence="6">
    <location>
        <position position="191"/>
    </location>
    <ligand>
        <name>substrate</name>
    </ligand>
</feature>
<sequence length="360" mass="41213">MKNLVIFLLLFSGLATWAAKPVPSDPKATPEAVELYQKMLKLEPKGMMFGHQDAFAYGTTWYAQEGRSDVKDVCSDHPAIIGWELGHLELGGPYSLDSVYFDNIRKGVNYANKIGAINTISWHFRNLLTGGTAWDVSSKKTVASILPGGEKHQQYLQYLDKLATFMLSLKTDQGKYIPVLFRPFHEHTGSWFWWGKNLCTVDEYKALWRFTVNYLRNEKNIHHLLFSYSTDRFATADEYLERYPGDDLIDLLGFDLYDNGPDYQTMLSNCARIVTQIATQKGKIAAVTEAGDPTGKKTEWWTKAILENLRPYNLSYVLVWRNSFTKTKDVPFGPYKGSPSEQDFVKFYNDPKTLFLKDIQ</sequence>
<keyword evidence="4" id="KW-0119">Carbohydrate metabolism</keyword>
<dbReference type="PROSITE" id="PS51764">
    <property type="entry name" value="GH26"/>
    <property type="match status" value="1"/>
</dbReference>
<evidence type="ECO:0000259" key="9">
    <source>
        <dbReference type="PROSITE" id="PS51764"/>
    </source>
</evidence>
<dbReference type="InterPro" id="IPR017853">
    <property type="entry name" value="GH"/>
</dbReference>
<keyword evidence="2 4" id="KW-0378">Hydrolase</keyword>
<dbReference type="InterPro" id="IPR016714">
    <property type="entry name" value="MANB/E"/>
</dbReference>
<dbReference type="PANTHER" id="PTHR40079">
    <property type="entry name" value="MANNAN ENDO-1,4-BETA-MANNOSIDASE E-RELATED"/>
    <property type="match status" value="1"/>
</dbReference>
<feature type="binding site" evidence="6">
    <location>
        <position position="257"/>
    </location>
    <ligand>
        <name>substrate</name>
    </ligand>
</feature>
<keyword evidence="4" id="KW-0964">Secreted</keyword>
<evidence type="ECO:0000256" key="7">
    <source>
        <dbReference type="PIRSR" id="PIRSR018168-3"/>
    </source>
</evidence>
<feature type="domain" description="GH26" evidence="9">
    <location>
        <begin position="30"/>
        <end position="357"/>
    </location>
</feature>